<reference evidence="5 6" key="2">
    <citation type="submission" date="2019-01" db="EMBL/GenBank/DDBJ databases">
        <authorList>
            <person name="Li Y."/>
        </authorList>
    </citation>
    <scope>NUCLEOTIDE SEQUENCE [LARGE SCALE GENOMIC DNA]</scope>
    <source>
        <strain evidence="5 6">2D-5</strain>
    </source>
</reference>
<evidence type="ECO:0000256" key="1">
    <source>
        <dbReference type="ARBA" id="ARBA00023125"/>
    </source>
</evidence>
<reference evidence="5 6" key="1">
    <citation type="submission" date="2019-01" db="EMBL/GenBank/DDBJ databases">
        <title>Sinorhodobacter populi sp. nov. isolated from the symptomatic bark tissue of Populus euramericana canker.</title>
        <authorList>
            <person name="Xu G."/>
        </authorList>
    </citation>
    <scope>NUCLEOTIDE SEQUENCE [LARGE SCALE GENOMIC DNA]</scope>
    <source>
        <strain evidence="5 6">2D-5</strain>
    </source>
</reference>
<feature type="region of interest" description="Disordered" evidence="3">
    <location>
        <begin position="1"/>
        <end position="41"/>
    </location>
</feature>
<dbReference type="Gene3D" id="1.10.357.10">
    <property type="entry name" value="Tetracycline Repressor, domain 2"/>
    <property type="match status" value="1"/>
</dbReference>
<dbReference type="GO" id="GO:0000976">
    <property type="term" value="F:transcription cis-regulatory region binding"/>
    <property type="evidence" value="ECO:0007669"/>
    <property type="project" value="TreeGrafter"/>
</dbReference>
<name>A0A443ILG4_9RHOB</name>
<sequence>MIQGSMSMESEEPLPPEVAPPAAEAAGQSRRAPGRPPLREQEETRQIIIEAAAHEFVTAGFAHASMSRIAHAAGVSTRTLYRVATGKDDLFRIVAEQRIARIVADFLRVRGEGLSPAEELVELTTAYAGFVLGPEVSSTTRMVGEQQGRFPDLATSFRQNAQRLANAFDMAVAELFARRFPGRDDAAFIAHLLRLVFLGQQRQQTAGIAPPLTDTEIRTFARQVTGRIARTE</sequence>
<evidence type="ECO:0000256" key="3">
    <source>
        <dbReference type="SAM" id="MobiDB-lite"/>
    </source>
</evidence>
<dbReference type="PROSITE" id="PS50977">
    <property type="entry name" value="HTH_TETR_2"/>
    <property type="match status" value="1"/>
</dbReference>
<dbReference type="InterPro" id="IPR009057">
    <property type="entry name" value="Homeodomain-like_sf"/>
</dbReference>
<dbReference type="Proteomes" id="UP000285710">
    <property type="component" value="Unassembled WGS sequence"/>
</dbReference>
<proteinExistence type="predicted"/>
<dbReference type="InterPro" id="IPR001647">
    <property type="entry name" value="HTH_TetR"/>
</dbReference>
<comment type="caution">
    <text evidence="5">The sequence shown here is derived from an EMBL/GenBank/DDBJ whole genome shotgun (WGS) entry which is preliminary data.</text>
</comment>
<dbReference type="PANTHER" id="PTHR30055">
    <property type="entry name" value="HTH-TYPE TRANSCRIPTIONAL REGULATOR RUTR"/>
    <property type="match status" value="1"/>
</dbReference>
<evidence type="ECO:0000313" key="5">
    <source>
        <dbReference type="EMBL" id="RWR06106.1"/>
    </source>
</evidence>
<dbReference type="GO" id="GO:0003700">
    <property type="term" value="F:DNA-binding transcription factor activity"/>
    <property type="evidence" value="ECO:0007669"/>
    <property type="project" value="TreeGrafter"/>
</dbReference>
<evidence type="ECO:0000256" key="2">
    <source>
        <dbReference type="PROSITE-ProRule" id="PRU00335"/>
    </source>
</evidence>
<dbReference type="SUPFAM" id="SSF46689">
    <property type="entry name" value="Homeodomain-like"/>
    <property type="match status" value="1"/>
</dbReference>
<evidence type="ECO:0000259" key="4">
    <source>
        <dbReference type="PROSITE" id="PS50977"/>
    </source>
</evidence>
<keyword evidence="6" id="KW-1185">Reference proteome</keyword>
<dbReference type="AlphaFoldDB" id="A0A443ILG4"/>
<gene>
    <name evidence="5" type="ORF">D2T33_19060</name>
</gene>
<protein>
    <submittedName>
        <fullName evidence="5">TetR/AcrR family transcriptional regulator</fullName>
    </submittedName>
</protein>
<accession>A0A443ILG4</accession>
<evidence type="ECO:0000313" key="6">
    <source>
        <dbReference type="Proteomes" id="UP000285710"/>
    </source>
</evidence>
<feature type="domain" description="HTH tetR-type" evidence="4">
    <location>
        <begin position="42"/>
        <end position="102"/>
    </location>
</feature>
<dbReference type="InterPro" id="IPR050109">
    <property type="entry name" value="HTH-type_TetR-like_transc_reg"/>
</dbReference>
<dbReference type="Pfam" id="PF00440">
    <property type="entry name" value="TetR_N"/>
    <property type="match status" value="1"/>
</dbReference>
<keyword evidence="1 2" id="KW-0238">DNA-binding</keyword>
<dbReference type="PANTHER" id="PTHR30055:SF223">
    <property type="entry name" value="HTH-TYPE TRANSCRIPTIONAL REGULATOR UIDR"/>
    <property type="match status" value="1"/>
</dbReference>
<feature type="DNA-binding region" description="H-T-H motif" evidence="2">
    <location>
        <begin position="65"/>
        <end position="84"/>
    </location>
</feature>
<dbReference type="EMBL" id="SAUW01000031">
    <property type="protein sequence ID" value="RWR06106.1"/>
    <property type="molecule type" value="Genomic_DNA"/>
</dbReference>
<organism evidence="5 6">
    <name type="scientific">Paenirhodobacter populi</name>
    <dbReference type="NCBI Taxonomy" id="2306993"/>
    <lineage>
        <taxon>Bacteria</taxon>
        <taxon>Pseudomonadati</taxon>
        <taxon>Pseudomonadota</taxon>
        <taxon>Alphaproteobacteria</taxon>
        <taxon>Rhodobacterales</taxon>
        <taxon>Rhodobacter group</taxon>
        <taxon>Paenirhodobacter</taxon>
    </lineage>
</organism>